<proteinExistence type="predicted"/>
<reference evidence="2 3" key="1">
    <citation type="journal article" date="2020" name="Nature">
        <title>Six reference-quality genomes reveal evolution of bat adaptations.</title>
        <authorList>
            <person name="Jebb D."/>
            <person name="Huang Z."/>
            <person name="Pippel M."/>
            <person name="Hughes G.M."/>
            <person name="Lavrichenko K."/>
            <person name="Devanna P."/>
            <person name="Winkler S."/>
            <person name="Jermiin L.S."/>
            <person name="Skirmuntt E.C."/>
            <person name="Katzourakis A."/>
            <person name="Burkitt-Gray L."/>
            <person name="Ray D.A."/>
            <person name="Sullivan K.A.M."/>
            <person name="Roscito J.G."/>
            <person name="Kirilenko B.M."/>
            <person name="Davalos L.M."/>
            <person name="Corthals A.P."/>
            <person name="Power M.L."/>
            <person name="Jones G."/>
            <person name="Ransome R.D."/>
            <person name="Dechmann D.K.N."/>
            <person name="Locatelli A.G."/>
            <person name="Puechmaille S.J."/>
            <person name="Fedrigo O."/>
            <person name="Jarvis E.D."/>
            <person name="Hiller M."/>
            <person name="Vernes S.C."/>
            <person name="Myers E.W."/>
            <person name="Teeling E.C."/>
        </authorList>
    </citation>
    <scope>NUCLEOTIDE SEQUENCE [LARGE SCALE GENOMIC DNA]</scope>
    <source>
        <strain evidence="2">Bat1K_MPI-CBG_1</strain>
    </source>
</reference>
<comment type="caution">
    <text evidence="2">The sequence shown here is derived from an EMBL/GenBank/DDBJ whole genome shotgun (WGS) entry which is preliminary data.</text>
</comment>
<feature type="compositionally biased region" description="Basic and acidic residues" evidence="1">
    <location>
        <begin position="124"/>
        <end position="134"/>
    </location>
</feature>
<dbReference type="EMBL" id="JABVXQ010000010">
    <property type="protein sequence ID" value="KAF6088298.1"/>
    <property type="molecule type" value="Genomic_DNA"/>
</dbReference>
<evidence type="ECO:0000256" key="1">
    <source>
        <dbReference type="SAM" id="MobiDB-lite"/>
    </source>
</evidence>
<organism evidence="2 3">
    <name type="scientific">Phyllostomus discolor</name>
    <name type="common">pale spear-nosed bat</name>
    <dbReference type="NCBI Taxonomy" id="89673"/>
    <lineage>
        <taxon>Eukaryota</taxon>
        <taxon>Metazoa</taxon>
        <taxon>Chordata</taxon>
        <taxon>Craniata</taxon>
        <taxon>Vertebrata</taxon>
        <taxon>Euteleostomi</taxon>
        <taxon>Mammalia</taxon>
        <taxon>Eutheria</taxon>
        <taxon>Laurasiatheria</taxon>
        <taxon>Chiroptera</taxon>
        <taxon>Yangochiroptera</taxon>
        <taxon>Phyllostomidae</taxon>
        <taxon>Phyllostominae</taxon>
        <taxon>Phyllostomus</taxon>
    </lineage>
</organism>
<evidence type="ECO:0000313" key="3">
    <source>
        <dbReference type="Proteomes" id="UP000664940"/>
    </source>
</evidence>
<accession>A0A833Z8M7</accession>
<dbReference type="AlphaFoldDB" id="A0A833Z8M7"/>
<feature type="compositionally biased region" description="Polar residues" evidence="1">
    <location>
        <begin position="108"/>
        <end position="118"/>
    </location>
</feature>
<gene>
    <name evidence="2" type="ORF">HJG60_008154</name>
</gene>
<feature type="region of interest" description="Disordered" evidence="1">
    <location>
        <begin position="39"/>
        <end position="142"/>
    </location>
</feature>
<feature type="compositionally biased region" description="Low complexity" evidence="1">
    <location>
        <begin position="79"/>
        <end position="92"/>
    </location>
</feature>
<evidence type="ECO:0000313" key="2">
    <source>
        <dbReference type="EMBL" id="KAF6088298.1"/>
    </source>
</evidence>
<name>A0A833Z8M7_9CHIR</name>
<sequence length="142" mass="15334">MQGRTGSGWRGSRTREALRCQWQLCGSSGVHTTLLGKVKPGKRERGFTARTRSSSETGIWAWTRREPGHAGDALSGSRSPSSEVPAAVLSPPAVSPPPPPTNRHLASLETQSWGQNLRSPVGVPREDILTDRSSRRSAVGKR</sequence>
<dbReference type="Proteomes" id="UP000664940">
    <property type="component" value="Unassembled WGS sequence"/>
</dbReference>
<protein>
    <submittedName>
        <fullName evidence="2">Uncharacterized protein</fullName>
    </submittedName>
</protein>